<evidence type="ECO:0000313" key="5">
    <source>
        <dbReference type="Proteomes" id="UP001408594"/>
    </source>
</evidence>
<dbReference type="EMBL" id="BAABRT010000007">
    <property type="protein sequence ID" value="GAA5524679.1"/>
    <property type="molecule type" value="Genomic_DNA"/>
</dbReference>
<gene>
    <name evidence="4" type="ORF">Maes01_01236</name>
</gene>
<evidence type="ECO:0000313" key="4">
    <source>
        <dbReference type="EMBL" id="GAA5524679.1"/>
    </source>
</evidence>
<dbReference type="Pfam" id="PF01389">
    <property type="entry name" value="OmpA_membrane"/>
    <property type="match status" value="1"/>
</dbReference>
<dbReference type="SUPFAM" id="SSF56925">
    <property type="entry name" value="OMPA-like"/>
    <property type="match status" value="1"/>
</dbReference>
<protein>
    <recommendedName>
        <fullName evidence="3">Outer membrane protein OmpA-like transmembrane domain-containing protein</fullName>
    </recommendedName>
</protein>
<proteinExistence type="inferred from homology"/>
<accession>A0ABP9WNS8</accession>
<evidence type="ECO:0000256" key="1">
    <source>
        <dbReference type="ARBA" id="ARBA00005710"/>
    </source>
</evidence>
<keyword evidence="2" id="KW-0812">Transmembrane</keyword>
<name>A0ABP9WNS8_9GAMM</name>
<keyword evidence="2" id="KW-0813">Transport</keyword>
<keyword evidence="5" id="KW-1185">Reference proteome</keyword>
<keyword evidence="2" id="KW-0406">Ion transport</keyword>
<sequence length="200" mass="21745">MSGSYGYVDSDLDDFLGVNMSSTKGAAITFGYRVNQYVAIESGYTDFGSTEGSDFAFWLGNENPGPAPDTTEVVVDAATRNVEASTSSFKLGVVLSTDIWQTMSAGFKVGVHSWESDLSAEVYESLADVVVDDVTGEILSWDTVWENSYSISETIDGTDAYYGVTGGWRFNNLLVSVDYTRYVMDEVEPTIASISVGYDF</sequence>
<evidence type="ECO:0000256" key="2">
    <source>
        <dbReference type="ARBA" id="ARBA00023114"/>
    </source>
</evidence>
<reference evidence="4 5" key="1">
    <citation type="submission" date="2024-02" db="EMBL/GenBank/DDBJ databases">
        <title>Microbulbifer aestuariivivens NBRC 112533.</title>
        <authorList>
            <person name="Ichikawa N."/>
            <person name="Katano-Makiyama Y."/>
            <person name="Hidaka K."/>
        </authorList>
    </citation>
    <scope>NUCLEOTIDE SEQUENCE [LARGE SCALE GENOMIC DNA]</scope>
    <source>
        <strain evidence="4 5">NBRC 112533</strain>
    </source>
</reference>
<comment type="caution">
    <text evidence="4">The sequence shown here is derived from an EMBL/GenBank/DDBJ whole genome shotgun (WGS) entry which is preliminary data.</text>
</comment>
<keyword evidence="2" id="KW-0626">Porin</keyword>
<evidence type="ECO:0000259" key="3">
    <source>
        <dbReference type="Pfam" id="PF01389"/>
    </source>
</evidence>
<dbReference type="InterPro" id="IPR011250">
    <property type="entry name" value="OMP/PagP_B-barrel"/>
</dbReference>
<organism evidence="4 5">
    <name type="scientific">Microbulbifer aestuariivivens</name>
    <dbReference type="NCBI Taxonomy" id="1908308"/>
    <lineage>
        <taxon>Bacteria</taxon>
        <taxon>Pseudomonadati</taxon>
        <taxon>Pseudomonadota</taxon>
        <taxon>Gammaproteobacteria</taxon>
        <taxon>Cellvibrionales</taxon>
        <taxon>Microbulbiferaceae</taxon>
        <taxon>Microbulbifer</taxon>
    </lineage>
</organism>
<dbReference type="Proteomes" id="UP001408594">
    <property type="component" value="Unassembled WGS sequence"/>
</dbReference>
<feature type="domain" description="Outer membrane protein OmpA-like transmembrane" evidence="3">
    <location>
        <begin position="25"/>
        <end position="123"/>
    </location>
</feature>
<dbReference type="InterPro" id="IPR000498">
    <property type="entry name" value="OmpA-like_TM_dom"/>
</dbReference>
<comment type="similarity">
    <text evidence="1">Belongs to the outer membrane OOP (TC 1.B.6) superfamily. OmpA family.</text>
</comment>
<dbReference type="Gene3D" id="2.40.160.20">
    <property type="match status" value="1"/>
</dbReference>